<feature type="transmembrane region" description="Helical" evidence="1">
    <location>
        <begin position="68"/>
        <end position="85"/>
    </location>
</feature>
<protein>
    <submittedName>
        <fullName evidence="2">Integral membrane protein</fullName>
    </submittedName>
</protein>
<evidence type="ECO:0000313" key="3">
    <source>
        <dbReference type="Proteomes" id="UP000254502"/>
    </source>
</evidence>
<evidence type="ECO:0000256" key="1">
    <source>
        <dbReference type="SAM" id="Phobius"/>
    </source>
</evidence>
<reference evidence="2 3" key="1">
    <citation type="submission" date="2018-06" db="EMBL/GenBank/DDBJ databases">
        <authorList>
            <consortium name="Pathogen Informatics"/>
            <person name="Doyle S."/>
        </authorList>
    </citation>
    <scope>NUCLEOTIDE SEQUENCE [LARGE SCALE GENOMIC DNA]</scope>
    <source>
        <strain evidence="2 3">NCTC5664</strain>
    </source>
</reference>
<feature type="transmembrane region" description="Helical" evidence="1">
    <location>
        <begin position="118"/>
        <end position="134"/>
    </location>
</feature>
<feature type="transmembrane region" description="Helical" evidence="1">
    <location>
        <begin position="140"/>
        <end position="162"/>
    </location>
</feature>
<feature type="transmembrane region" description="Helical" evidence="1">
    <location>
        <begin position="174"/>
        <end position="191"/>
    </location>
</feature>
<evidence type="ECO:0000313" key="2">
    <source>
        <dbReference type="EMBL" id="SUK43519.1"/>
    </source>
</evidence>
<organism evidence="2 3">
    <name type="scientific">Staphylococcus aureus</name>
    <dbReference type="NCBI Taxonomy" id="1280"/>
    <lineage>
        <taxon>Bacteria</taxon>
        <taxon>Bacillati</taxon>
        <taxon>Bacillota</taxon>
        <taxon>Bacilli</taxon>
        <taxon>Bacillales</taxon>
        <taxon>Staphylococcaceae</taxon>
        <taxon>Staphylococcus</taxon>
    </lineage>
</organism>
<accession>A0A380DQA1</accession>
<feature type="transmembrane region" description="Helical" evidence="1">
    <location>
        <begin position="91"/>
        <end position="111"/>
    </location>
</feature>
<dbReference type="AlphaFoldDB" id="A0A380DQA1"/>
<keyword evidence="1" id="KW-0472">Membrane</keyword>
<proteinExistence type="predicted"/>
<sequence length="192" mass="21269">MTSFLTSLIKINRLNLDFYKGVRQGLLMIIPAIIGYLCGNFQFGLLVATGTLAHIYVFKGPSRSKLRTVIICNLAFAICMMLGTLTAKTPLVFGMTLLIVTVIPFYIFTALKIAGPSSTFFIVTFSLPINLPIAPEEALYRGFAILVGGILATMMVLITIVFSKTKLKNKQFKMILNSYLSCYTLIMINLLF</sequence>
<feature type="transmembrane region" description="Helical" evidence="1">
    <location>
        <begin position="26"/>
        <end position="56"/>
    </location>
</feature>
<name>A0A380DQA1_STAAU</name>
<dbReference type="EMBL" id="UHAQ01000002">
    <property type="protein sequence ID" value="SUK43519.1"/>
    <property type="molecule type" value="Genomic_DNA"/>
</dbReference>
<keyword evidence="1" id="KW-1133">Transmembrane helix</keyword>
<keyword evidence="1" id="KW-0812">Transmembrane</keyword>
<gene>
    <name evidence="2" type="ORF">NCTC5664_01282</name>
</gene>
<dbReference type="Proteomes" id="UP000254502">
    <property type="component" value="Unassembled WGS sequence"/>
</dbReference>